<feature type="region of interest" description="Disordered" evidence="1">
    <location>
        <begin position="1"/>
        <end position="72"/>
    </location>
</feature>
<proteinExistence type="predicted"/>
<feature type="compositionally biased region" description="Polar residues" evidence="1">
    <location>
        <begin position="1"/>
        <end position="18"/>
    </location>
</feature>
<gene>
    <name evidence="2" type="ORF">UMAG_01053</name>
</gene>
<dbReference type="InParanoid" id="A0A0D1CXR4"/>
<organism evidence="2 3">
    <name type="scientific">Mycosarcoma maydis</name>
    <name type="common">Corn smut fungus</name>
    <name type="synonym">Ustilago maydis</name>
    <dbReference type="NCBI Taxonomy" id="5270"/>
    <lineage>
        <taxon>Eukaryota</taxon>
        <taxon>Fungi</taxon>
        <taxon>Dikarya</taxon>
        <taxon>Basidiomycota</taxon>
        <taxon>Ustilaginomycotina</taxon>
        <taxon>Ustilaginomycetes</taxon>
        <taxon>Ustilaginales</taxon>
        <taxon>Ustilaginaceae</taxon>
        <taxon>Mycosarcoma</taxon>
    </lineage>
</organism>
<name>A0A0D1CXR4_MYCMD</name>
<evidence type="ECO:0000313" key="2">
    <source>
        <dbReference type="EMBL" id="KIS71143.1"/>
    </source>
</evidence>
<dbReference type="VEuPathDB" id="FungiDB:UMAG_01053"/>
<dbReference type="AlphaFoldDB" id="A0A0D1CXR4"/>
<dbReference type="GeneID" id="23562177"/>
<evidence type="ECO:0000256" key="1">
    <source>
        <dbReference type="SAM" id="MobiDB-lite"/>
    </source>
</evidence>
<sequence length="72" mass="8052">MSLVTRDSSQNAASTQMWHDNPPRQESAKSPKNGMLCGPSSVSLARDAFLDRQQQQQQQQQQPKSDSPKSHE</sequence>
<protein>
    <submittedName>
        <fullName evidence="2">Uncharacterized protein</fullName>
    </submittedName>
</protein>
<reference evidence="2 3" key="1">
    <citation type="journal article" date="2006" name="Nature">
        <title>Insights from the genome of the biotrophic fungal plant pathogen Ustilago maydis.</title>
        <authorList>
            <person name="Kamper J."/>
            <person name="Kahmann R."/>
            <person name="Bolker M."/>
            <person name="Ma L.J."/>
            <person name="Brefort T."/>
            <person name="Saville B.J."/>
            <person name="Banuett F."/>
            <person name="Kronstad J.W."/>
            <person name="Gold S.E."/>
            <person name="Muller O."/>
            <person name="Perlin M.H."/>
            <person name="Wosten H.A."/>
            <person name="de Vries R."/>
            <person name="Ruiz-Herrera J."/>
            <person name="Reynaga-Pena C.G."/>
            <person name="Snetselaar K."/>
            <person name="McCann M."/>
            <person name="Perez-Martin J."/>
            <person name="Feldbrugge M."/>
            <person name="Basse C.W."/>
            <person name="Steinberg G."/>
            <person name="Ibeas J.I."/>
            <person name="Holloman W."/>
            <person name="Guzman P."/>
            <person name="Farman M."/>
            <person name="Stajich J.E."/>
            <person name="Sentandreu R."/>
            <person name="Gonzalez-Prieto J.M."/>
            <person name="Kennell J.C."/>
            <person name="Molina L."/>
            <person name="Schirawski J."/>
            <person name="Mendoza-Mendoza A."/>
            <person name="Greilinger D."/>
            <person name="Munch K."/>
            <person name="Rossel N."/>
            <person name="Scherer M."/>
            <person name="Vranes M."/>
            <person name="Ladendorf O."/>
            <person name="Vincon V."/>
            <person name="Fuchs U."/>
            <person name="Sandrock B."/>
            <person name="Meng S."/>
            <person name="Ho E.C."/>
            <person name="Cahill M.J."/>
            <person name="Boyce K.J."/>
            <person name="Klose J."/>
            <person name="Klosterman S.J."/>
            <person name="Deelstra H.J."/>
            <person name="Ortiz-Castellanos L."/>
            <person name="Li W."/>
            <person name="Sanchez-Alonso P."/>
            <person name="Schreier P.H."/>
            <person name="Hauser-Hahn I."/>
            <person name="Vaupel M."/>
            <person name="Koopmann E."/>
            <person name="Friedrich G."/>
            <person name="Voss H."/>
            <person name="Schluter T."/>
            <person name="Margolis J."/>
            <person name="Platt D."/>
            <person name="Swimmer C."/>
            <person name="Gnirke A."/>
            <person name="Chen F."/>
            <person name="Vysotskaia V."/>
            <person name="Mannhaupt G."/>
            <person name="Guldener U."/>
            <person name="Munsterkotter M."/>
            <person name="Haase D."/>
            <person name="Oesterheld M."/>
            <person name="Mewes H.W."/>
            <person name="Mauceli E.W."/>
            <person name="DeCaprio D."/>
            <person name="Wade C.M."/>
            <person name="Butler J."/>
            <person name="Young S."/>
            <person name="Jaffe D.B."/>
            <person name="Calvo S."/>
            <person name="Nusbaum C."/>
            <person name="Galagan J."/>
            <person name="Birren B.W."/>
        </authorList>
    </citation>
    <scope>NUCLEOTIDE SEQUENCE [LARGE SCALE GENOMIC DNA]</scope>
    <source>
        <strain evidence="3">DSM 14603 / FGSC 9021 / UM521</strain>
    </source>
</reference>
<dbReference type="RefSeq" id="XP_011387021.1">
    <property type="nucleotide sequence ID" value="XM_011388719.1"/>
</dbReference>
<dbReference type="Proteomes" id="UP000000561">
    <property type="component" value="Chromosome 2"/>
</dbReference>
<evidence type="ECO:0000313" key="3">
    <source>
        <dbReference type="Proteomes" id="UP000000561"/>
    </source>
</evidence>
<dbReference type="KEGG" id="uma:UMAG_01053"/>
<accession>A0A0D1CXR4</accession>
<feature type="compositionally biased region" description="Low complexity" evidence="1">
    <location>
        <begin position="53"/>
        <end position="62"/>
    </location>
</feature>
<dbReference type="EMBL" id="CM003141">
    <property type="protein sequence ID" value="KIS71143.1"/>
    <property type="molecule type" value="Genomic_DNA"/>
</dbReference>
<keyword evidence="3" id="KW-1185">Reference proteome</keyword>